<reference evidence="2" key="1">
    <citation type="submission" date="2022-11" db="UniProtKB">
        <authorList>
            <consortium name="WormBaseParasite"/>
        </authorList>
    </citation>
    <scope>IDENTIFICATION</scope>
</reference>
<accession>A0AC34GDE1</accession>
<dbReference type="WBParaSite" id="ES5_v2.g27732.t1">
    <property type="protein sequence ID" value="ES5_v2.g27732.t1"/>
    <property type="gene ID" value="ES5_v2.g27732"/>
</dbReference>
<dbReference type="Proteomes" id="UP000887579">
    <property type="component" value="Unplaced"/>
</dbReference>
<organism evidence="1 2">
    <name type="scientific">Panagrolaimus sp. ES5</name>
    <dbReference type="NCBI Taxonomy" id="591445"/>
    <lineage>
        <taxon>Eukaryota</taxon>
        <taxon>Metazoa</taxon>
        <taxon>Ecdysozoa</taxon>
        <taxon>Nematoda</taxon>
        <taxon>Chromadorea</taxon>
        <taxon>Rhabditida</taxon>
        <taxon>Tylenchina</taxon>
        <taxon>Panagrolaimomorpha</taxon>
        <taxon>Panagrolaimoidea</taxon>
        <taxon>Panagrolaimidae</taxon>
        <taxon>Panagrolaimus</taxon>
    </lineage>
</organism>
<evidence type="ECO:0000313" key="2">
    <source>
        <dbReference type="WBParaSite" id="ES5_v2.g27732.t1"/>
    </source>
</evidence>
<name>A0AC34GDE1_9BILA</name>
<protein>
    <submittedName>
        <fullName evidence="2">ABC transporter ATP-binding protein</fullName>
    </submittedName>
</protein>
<evidence type="ECO:0000313" key="1">
    <source>
        <dbReference type="Proteomes" id="UP000887579"/>
    </source>
</evidence>
<sequence>MVKHIFNNKFRHVLRAFLHSGPASGVPISGVGAKQPSGSEVIKKLLSYVWPKGNWRIKARVIVALSLLLAAKVLNVSVPFLLRDIINYYNGKAPETLQLGLNSPIQTIMTVGFALILAYGLARAGSALFNELRNAVFAKVAHHSVRSIAGMSFTLSALIFNVIPTAVEVSLVMTLF</sequence>
<proteinExistence type="predicted"/>